<accession>A0A9X4NQB2</accession>
<dbReference type="SUPFAM" id="SSF48452">
    <property type="entry name" value="TPR-like"/>
    <property type="match status" value="1"/>
</dbReference>
<dbReference type="RefSeq" id="WP_068172686.1">
    <property type="nucleotide sequence ID" value="NZ_AOGK01000003.1"/>
</dbReference>
<proteinExistence type="predicted"/>
<gene>
    <name evidence="5" type="ORF">H010_05112</name>
</gene>
<evidence type="ECO:0000256" key="2">
    <source>
        <dbReference type="ARBA" id="ARBA00022803"/>
    </source>
</evidence>
<dbReference type="Gene3D" id="3.30.70.2390">
    <property type="match status" value="1"/>
</dbReference>
<keyword evidence="6" id="KW-1185">Reference proteome</keyword>
<evidence type="ECO:0000313" key="5">
    <source>
        <dbReference type="EMBL" id="MDG5974621.1"/>
    </source>
</evidence>
<dbReference type="Pfam" id="PF13432">
    <property type="entry name" value="TPR_16"/>
    <property type="match status" value="1"/>
</dbReference>
<dbReference type="GO" id="GO:0004420">
    <property type="term" value="F:hydroxymethylglutaryl-CoA reductase (NADPH) activity"/>
    <property type="evidence" value="ECO:0007669"/>
    <property type="project" value="InterPro"/>
</dbReference>
<dbReference type="InterPro" id="IPR011990">
    <property type="entry name" value="TPR-like_helical_dom_sf"/>
</dbReference>
<organism evidence="5 6">
    <name type="scientific">Hydrogenophaga taeniospiralis CCUG 15921</name>
    <dbReference type="NCBI Taxonomy" id="1281780"/>
    <lineage>
        <taxon>Bacteria</taxon>
        <taxon>Pseudomonadati</taxon>
        <taxon>Pseudomonadota</taxon>
        <taxon>Betaproteobacteria</taxon>
        <taxon>Burkholderiales</taxon>
        <taxon>Comamonadaceae</taxon>
        <taxon>Hydrogenophaga</taxon>
    </lineage>
</organism>
<dbReference type="InterPro" id="IPR019734">
    <property type="entry name" value="TPR_rpt"/>
</dbReference>
<keyword evidence="2 3" id="KW-0802">TPR repeat</keyword>
<evidence type="ECO:0000259" key="4">
    <source>
        <dbReference type="Pfam" id="PF13399"/>
    </source>
</evidence>
<evidence type="ECO:0000256" key="3">
    <source>
        <dbReference type="PROSITE-ProRule" id="PRU00339"/>
    </source>
</evidence>
<feature type="domain" description="LytR/CpsA/Psr regulator C-terminal" evidence="4">
    <location>
        <begin position="271"/>
        <end position="356"/>
    </location>
</feature>
<comment type="caution">
    <text evidence="5">The sequence shown here is derived from an EMBL/GenBank/DDBJ whole genome shotgun (WGS) entry which is preliminary data.</text>
</comment>
<dbReference type="InterPro" id="IPR023076">
    <property type="entry name" value="HMG_CoA_Rdtase_CS"/>
</dbReference>
<feature type="repeat" description="TPR" evidence="3">
    <location>
        <begin position="89"/>
        <end position="122"/>
    </location>
</feature>
<dbReference type="OrthoDB" id="128717at2"/>
<reference evidence="5" key="1">
    <citation type="submission" date="2013-01" db="EMBL/GenBank/DDBJ databases">
        <title>Genome draft of Hydrogenophaga taeniospiralis 2K1.</title>
        <authorList>
            <person name="Gomila M."/>
            <person name="Lalucat J."/>
        </authorList>
    </citation>
    <scope>NUCLEOTIDE SEQUENCE</scope>
    <source>
        <strain evidence="5">CCUG 15921</strain>
    </source>
</reference>
<protein>
    <recommendedName>
        <fullName evidence="4">LytR/CpsA/Psr regulator C-terminal domain-containing protein</fullName>
    </recommendedName>
</protein>
<evidence type="ECO:0000256" key="1">
    <source>
        <dbReference type="ARBA" id="ARBA00022737"/>
    </source>
</evidence>
<dbReference type="PROSITE" id="PS00318">
    <property type="entry name" value="HMG_COA_REDUCTASE_2"/>
    <property type="match status" value="1"/>
</dbReference>
<evidence type="ECO:0000313" key="6">
    <source>
        <dbReference type="Proteomes" id="UP001152876"/>
    </source>
</evidence>
<feature type="repeat" description="TPR" evidence="3">
    <location>
        <begin position="55"/>
        <end position="88"/>
    </location>
</feature>
<dbReference type="Proteomes" id="UP001152876">
    <property type="component" value="Unassembled WGS sequence"/>
</dbReference>
<dbReference type="AlphaFoldDB" id="A0A9X4NQB2"/>
<dbReference type="PROSITE" id="PS50005">
    <property type="entry name" value="TPR"/>
    <property type="match status" value="3"/>
</dbReference>
<dbReference type="Gene3D" id="1.25.40.10">
    <property type="entry name" value="Tetratricopeptide repeat domain"/>
    <property type="match status" value="1"/>
</dbReference>
<name>A0A9X4NQB2_9BURK</name>
<keyword evidence="1" id="KW-0677">Repeat</keyword>
<dbReference type="PANTHER" id="PTHR44943:SF8">
    <property type="entry name" value="TPR REPEAT-CONTAINING PROTEIN MJ0263"/>
    <property type="match status" value="1"/>
</dbReference>
<dbReference type="InterPro" id="IPR051685">
    <property type="entry name" value="Ycf3/AcsC/BcsC/TPR_MFPF"/>
</dbReference>
<sequence length="382" mass="40123">MKLKTLASLSVLGSLMGCSSMMPGSLHGTQSVRTAAAGLVKMAPLPPVGTAMAEHEVLYVTGRSAHGAGHFARAVAYYERTLALKPDHVGALNALGVLHAQAGRTAEALALFDRARVLEPLAAHIYNNMGFALLNANRLEEAEFRLRTARALDPDNQQILENFDLLAKARIEHDERNRQVPQAVPAGGAYTVRDADHPSGPQLVAVAPHVYELRTPGPQAIEALARAQAAPADPPANEPAAPPQPLALALRPALTTEAPTVAQAEPPRPARIEVSNGTGAPRLARHTANKLAPAGILATRLTNASSFQQAQTWLQYLAGQESVVDALQATLPMPVQTVEVGTLGGGTQVRLVLGHDGAGKAIARWAQPDSSRLAVAGLKPRG</sequence>
<dbReference type="EMBL" id="AOGK01000003">
    <property type="protein sequence ID" value="MDG5974621.1"/>
    <property type="molecule type" value="Genomic_DNA"/>
</dbReference>
<dbReference type="PANTHER" id="PTHR44943">
    <property type="entry name" value="CELLULOSE SYNTHASE OPERON PROTEIN C"/>
    <property type="match status" value="1"/>
</dbReference>
<feature type="repeat" description="TPR" evidence="3">
    <location>
        <begin position="123"/>
        <end position="156"/>
    </location>
</feature>
<dbReference type="SMART" id="SM00028">
    <property type="entry name" value="TPR"/>
    <property type="match status" value="3"/>
</dbReference>
<dbReference type="InterPro" id="IPR027381">
    <property type="entry name" value="LytR/CpsA/Psr_C"/>
</dbReference>
<dbReference type="Pfam" id="PF13399">
    <property type="entry name" value="LytR_C"/>
    <property type="match status" value="1"/>
</dbReference>
<dbReference type="PROSITE" id="PS51257">
    <property type="entry name" value="PROKAR_LIPOPROTEIN"/>
    <property type="match status" value="1"/>
</dbReference>